<dbReference type="EMBL" id="GISG01007252">
    <property type="protein sequence ID" value="MBA4615381.1"/>
    <property type="molecule type" value="Transcribed_RNA"/>
</dbReference>
<evidence type="ECO:0000313" key="1">
    <source>
        <dbReference type="EMBL" id="MBA4615381.1"/>
    </source>
</evidence>
<reference evidence="1" key="1">
    <citation type="journal article" date="2013" name="J. Plant Res.">
        <title>Effect of fungi and light on seed germination of three Opuntia species from semiarid lands of central Mexico.</title>
        <authorList>
            <person name="Delgado-Sanchez P."/>
            <person name="Jimenez-Bremont J.F."/>
            <person name="Guerrero-Gonzalez Mde L."/>
            <person name="Flores J."/>
        </authorList>
    </citation>
    <scope>NUCLEOTIDE SEQUENCE</scope>
    <source>
        <tissue evidence="1">Cladode</tissue>
    </source>
</reference>
<organism evidence="1">
    <name type="scientific">Opuntia streptacantha</name>
    <name type="common">Prickly pear cactus</name>
    <name type="synonym">Opuntia cardona</name>
    <dbReference type="NCBI Taxonomy" id="393608"/>
    <lineage>
        <taxon>Eukaryota</taxon>
        <taxon>Viridiplantae</taxon>
        <taxon>Streptophyta</taxon>
        <taxon>Embryophyta</taxon>
        <taxon>Tracheophyta</taxon>
        <taxon>Spermatophyta</taxon>
        <taxon>Magnoliopsida</taxon>
        <taxon>eudicotyledons</taxon>
        <taxon>Gunneridae</taxon>
        <taxon>Pentapetalae</taxon>
        <taxon>Caryophyllales</taxon>
        <taxon>Cactineae</taxon>
        <taxon>Cactaceae</taxon>
        <taxon>Opuntioideae</taxon>
        <taxon>Opuntia</taxon>
    </lineage>
</organism>
<reference evidence="1" key="2">
    <citation type="submission" date="2020-07" db="EMBL/GenBank/DDBJ databases">
        <authorList>
            <person name="Vera ALvarez R."/>
            <person name="Arias-Moreno D.M."/>
            <person name="Jimenez-Jacinto V."/>
            <person name="Jimenez-Bremont J.F."/>
            <person name="Swaminathan K."/>
            <person name="Moose S.P."/>
            <person name="Guerrero-Gonzalez M.L."/>
            <person name="Marino-Ramirez L."/>
            <person name="Landsman D."/>
            <person name="Rodriguez-Kessler M."/>
            <person name="Delgado-Sanchez P."/>
        </authorList>
    </citation>
    <scope>NUCLEOTIDE SEQUENCE</scope>
    <source>
        <tissue evidence="1">Cladode</tissue>
    </source>
</reference>
<sequence length="172" mass="17283">MLKRHRFPGEPGSGRVNAGAAARVGVEVAVLIIPANLRRPVRDVVQVPVQDTFFVGLLDPEGEDPFLVGHGSPGECLRRGALTDEVLPLEHGAVEGVEESVVVGEAEGDGGGVEVAGEGEAAGRADGGGGGGEVELDGGVELVGVDAVDLGDVVVAVGGEMVADAAEEFKEG</sequence>
<proteinExistence type="predicted"/>
<protein>
    <submittedName>
        <fullName evidence="1">Uncharacterized protein</fullName>
    </submittedName>
</protein>
<dbReference type="AlphaFoldDB" id="A0A7C9CC09"/>
<accession>A0A7C9CC09</accession>
<name>A0A7C9CC09_OPUST</name>